<dbReference type="InterPro" id="IPR014048">
    <property type="entry name" value="MethylDNA_cys_MeTrfase_DNA-bd"/>
</dbReference>
<comment type="similarity">
    <text evidence="2">Belongs to the MGMT family.</text>
</comment>
<dbReference type="PANTHER" id="PTHR10815">
    <property type="entry name" value="METHYLATED-DNA--PROTEIN-CYSTEINE METHYLTRANSFERASE"/>
    <property type="match status" value="1"/>
</dbReference>
<organism evidence="10 11">
    <name type="scientific">candidate division WOR_3 bacterium SM23_42</name>
    <dbReference type="NCBI Taxonomy" id="1703779"/>
    <lineage>
        <taxon>Bacteria</taxon>
        <taxon>Bacteria division WOR-3</taxon>
    </lineage>
</organism>
<name>A0A0S8FW70_UNCW3</name>
<dbReference type="STRING" id="1703779.AMJ83_00940"/>
<evidence type="ECO:0000256" key="2">
    <source>
        <dbReference type="ARBA" id="ARBA00008711"/>
    </source>
</evidence>
<keyword evidence="7" id="KW-0234">DNA repair</keyword>
<evidence type="ECO:0000256" key="4">
    <source>
        <dbReference type="ARBA" id="ARBA00022603"/>
    </source>
</evidence>
<dbReference type="AlphaFoldDB" id="A0A0S8FW70"/>
<evidence type="ECO:0000256" key="7">
    <source>
        <dbReference type="ARBA" id="ARBA00023204"/>
    </source>
</evidence>
<dbReference type="GO" id="GO:0032259">
    <property type="term" value="P:methylation"/>
    <property type="evidence" value="ECO:0007669"/>
    <property type="project" value="UniProtKB-KW"/>
</dbReference>
<dbReference type="PATRIC" id="fig|1703779.3.peg.267"/>
<dbReference type="Gene3D" id="1.10.10.10">
    <property type="entry name" value="Winged helix-like DNA-binding domain superfamily/Winged helix DNA-binding domain"/>
    <property type="match status" value="1"/>
</dbReference>
<gene>
    <name evidence="10" type="ORF">AMJ83_00940</name>
</gene>
<evidence type="ECO:0000256" key="3">
    <source>
        <dbReference type="ARBA" id="ARBA00011918"/>
    </source>
</evidence>
<dbReference type="SUPFAM" id="SSF46767">
    <property type="entry name" value="Methylated DNA-protein cysteine methyltransferase, C-terminal domain"/>
    <property type="match status" value="1"/>
</dbReference>
<dbReference type="CDD" id="cd06445">
    <property type="entry name" value="ATase"/>
    <property type="match status" value="1"/>
</dbReference>
<accession>A0A0S8FW70</accession>
<evidence type="ECO:0000313" key="10">
    <source>
        <dbReference type="EMBL" id="KPK64895.1"/>
    </source>
</evidence>
<evidence type="ECO:0000259" key="9">
    <source>
        <dbReference type="Pfam" id="PF01035"/>
    </source>
</evidence>
<dbReference type="GO" id="GO:0003908">
    <property type="term" value="F:methylated-DNA-[protein]-cysteine S-methyltransferase activity"/>
    <property type="evidence" value="ECO:0007669"/>
    <property type="project" value="UniProtKB-EC"/>
</dbReference>
<comment type="catalytic activity">
    <reaction evidence="8">
        <text>a 6-O-methyl-2'-deoxyguanosine in DNA + L-cysteinyl-[protein] = S-methyl-L-cysteinyl-[protein] + a 2'-deoxyguanosine in DNA</text>
        <dbReference type="Rhea" id="RHEA:24000"/>
        <dbReference type="Rhea" id="RHEA-COMP:10131"/>
        <dbReference type="Rhea" id="RHEA-COMP:10132"/>
        <dbReference type="Rhea" id="RHEA-COMP:11367"/>
        <dbReference type="Rhea" id="RHEA-COMP:11368"/>
        <dbReference type="ChEBI" id="CHEBI:29950"/>
        <dbReference type="ChEBI" id="CHEBI:82612"/>
        <dbReference type="ChEBI" id="CHEBI:85445"/>
        <dbReference type="ChEBI" id="CHEBI:85448"/>
        <dbReference type="EC" id="2.1.1.63"/>
    </reaction>
</comment>
<dbReference type="EMBL" id="LJUJ01000001">
    <property type="protein sequence ID" value="KPK64895.1"/>
    <property type="molecule type" value="Genomic_DNA"/>
</dbReference>
<protein>
    <recommendedName>
        <fullName evidence="3">methylated-DNA--[protein]-cysteine S-methyltransferase</fullName>
        <ecNumber evidence="3">2.1.1.63</ecNumber>
    </recommendedName>
</protein>
<dbReference type="EC" id="2.1.1.63" evidence="3"/>
<dbReference type="InterPro" id="IPR036388">
    <property type="entry name" value="WH-like_DNA-bd_sf"/>
</dbReference>
<keyword evidence="6" id="KW-0227">DNA damage</keyword>
<dbReference type="PANTHER" id="PTHR10815:SF13">
    <property type="entry name" value="METHYLATED-DNA--PROTEIN-CYSTEINE METHYLTRANSFERASE"/>
    <property type="match status" value="1"/>
</dbReference>
<keyword evidence="4" id="KW-0489">Methyltransferase</keyword>
<feature type="domain" description="Methylated-DNA-[protein]-cysteine S-methyltransferase DNA binding" evidence="9">
    <location>
        <begin position="32"/>
        <end position="111"/>
    </location>
</feature>
<sequence>MRALCSDISALLNGQSVDFNLGRLDWSLTYHFQKSVLRMEQKIPRGVVSTYGRLAKKLGNPRAARAVGTALARNPFPLIIPCHRAIRSDGSLGGYAGGLAMKKRLLEFEGVQFDEQSRVVTENYW</sequence>
<dbReference type="Proteomes" id="UP000051373">
    <property type="component" value="Unassembled WGS sequence"/>
</dbReference>
<dbReference type="NCBIfam" id="TIGR00589">
    <property type="entry name" value="ogt"/>
    <property type="match status" value="1"/>
</dbReference>
<dbReference type="FunFam" id="1.10.10.10:FF:000214">
    <property type="entry name" value="Methylated-DNA--protein-cysteine methyltransferase"/>
    <property type="match status" value="1"/>
</dbReference>
<keyword evidence="5" id="KW-0808">Transferase</keyword>
<evidence type="ECO:0000313" key="11">
    <source>
        <dbReference type="Proteomes" id="UP000051373"/>
    </source>
</evidence>
<dbReference type="Pfam" id="PF01035">
    <property type="entry name" value="DNA_binding_1"/>
    <property type="match status" value="1"/>
</dbReference>
<comment type="catalytic activity">
    <reaction evidence="1">
        <text>a 4-O-methyl-thymidine in DNA + L-cysteinyl-[protein] = a thymidine in DNA + S-methyl-L-cysteinyl-[protein]</text>
        <dbReference type="Rhea" id="RHEA:53428"/>
        <dbReference type="Rhea" id="RHEA-COMP:10131"/>
        <dbReference type="Rhea" id="RHEA-COMP:10132"/>
        <dbReference type="Rhea" id="RHEA-COMP:13555"/>
        <dbReference type="Rhea" id="RHEA-COMP:13556"/>
        <dbReference type="ChEBI" id="CHEBI:29950"/>
        <dbReference type="ChEBI" id="CHEBI:82612"/>
        <dbReference type="ChEBI" id="CHEBI:137386"/>
        <dbReference type="ChEBI" id="CHEBI:137387"/>
        <dbReference type="EC" id="2.1.1.63"/>
    </reaction>
</comment>
<evidence type="ECO:0000256" key="5">
    <source>
        <dbReference type="ARBA" id="ARBA00022679"/>
    </source>
</evidence>
<comment type="caution">
    <text evidence="10">The sequence shown here is derived from an EMBL/GenBank/DDBJ whole genome shotgun (WGS) entry which is preliminary data.</text>
</comment>
<proteinExistence type="inferred from homology"/>
<evidence type="ECO:0000256" key="8">
    <source>
        <dbReference type="ARBA" id="ARBA00049348"/>
    </source>
</evidence>
<evidence type="ECO:0000256" key="1">
    <source>
        <dbReference type="ARBA" id="ARBA00001286"/>
    </source>
</evidence>
<evidence type="ECO:0000256" key="6">
    <source>
        <dbReference type="ARBA" id="ARBA00022763"/>
    </source>
</evidence>
<reference evidence="10 11" key="1">
    <citation type="journal article" date="2015" name="Microbiome">
        <title>Genomic resolution of linkages in carbon, nitrogen, and sulfur cycling among widespread estuary sediment bacteria.</title>
        <authorList>
            <person name="Baker B.J."/>
            <person name="Lazar C.S."/>
            <person name="Teske A.P."/>
            <person name="Dick G.J."/>
        </authorList>
    </citation>
    <scope>NUCLEOTIDE SEQUENCE [LARGE SCALE GENOMIC DNA]</scope>
    <source>
        <strain evidence="10">SM23_42</strain>
    </source>
</reference>
<dbReference type="InterPro" id="IPR036217">
    <property type="entry name" value="MethylDNA_cys_MeTrfase_DNAb"/>
</dbReference>
<dbReference type="GO" id="GO:0006281">
    <property type="term" value="P:DNA repair"/>
    <property type="evidence" value="ECO:0007669"/>
    <property type="project" value="UniProtKB-KW"/>
</dbReference>